<name>A0A398BF82_9BACI</name>
<dbReference type="Pfam" id="PF05402">
    <property type="entry name" value="PqqD"/>
    <property type="match status" value="1"/>
</dbReference>
<proteinExistence type="predicted"/>
<dbReference type="Gene3D" id="1.10.10.1150">
    <property type="entry name" value="Coenzyme PQQ synthesis protein D (PqqD)"/>
    <property type="match status" value="1"/>
</dbReference>
<dbReference type="InterPro" id="IPR008792">
    <property type="entry name" value="PQQD"/>
</dbReference>
<evidence type="ECO:0000313" key="2">
    <source>
        <dbReference type="Proteomes" id="UP000266016"/>
    </source>
</evidence>
<dbReference type="RefSeq" id="WP_119115991.1">
    <property type="nucleotide sequence ID" value="NZ_QWVS01000008.1"/>
</dbReference>
<dbReference type="AlphaFoldDB" id="A0A398BF82"/>
<gene>
    <name evidence="1" type="ORF">D1953_04605</name>
</gene>
<keyword evidence="2" id="KW-1185">Reference proteome</keyword>
<dbReference type="EMBL" id="QWVS01000008">
    <property type="protein sequence ID" value="RID88244.1"/>
    <property type="molecule type" value="Genomic_DNA"/>
</dbReference>
<accession>A0A398BF82</accession>
<comment type="caution">
    <text evidence="1">The sequence shown here is derived from an EMBL/GenBank/DDBJ whole genome shotgun (WGS) entry which is preliminary data.</text>
</comment>
<dbReference type="Proteomes" id="UP000266016">
    <property type="component" value="Unassembled WGS sequence"/>
</dbReference>
<protein>
    <submittedName>
        <fullName evidence="1">PqqD family protein</fullName>
    </submittedName>
</protein>
<reference evidence="1 2" key="1">
    <citation type="submission" date="2018-08" db="EMBL/GenBank/DDBJ databases">
        <title>Bacillus jemisoniae sp. nov., Bacillus chryseoplanitiae sp. nov., Bacillus resnikiae sp. nov., and Bacillus frankliniae sp. nov., isolated from Viking spacecraft and associated surfaces.</title>
        <authorList>
            <person name="Seuylemezian A."/>
            <person name="Vaishampayan P."/>
        </authorList>
    </citation>
    <scope>NUCLEOTIDE SEQUENCE [LARGE SCALE GENOMIC DNA]</scope>
    <source>
        <strain evidence="1 2">MA001</strain>
    </source>
</reference>
<organism evidence="1 2">
    <name type="scientific">Peribacillus asahii</name>
    <dbReference type="NCBI Taxonomy" id="228899"/>
    <lineage>
        <taxon>Bacteria</taxon>
        <taxon>Bacillati</taxon>
        <taxon>Bacillota</taxon>
        <taxon>Bacilli</taxon>
        <taxon>Bacillales</taxon>
        <taxon>Bacillaceae</taxon>
        <taxon>Peribacillus</taxon>
    </lineage>
</organism>
<dbReference type="InterPro" id="IPR041881">
    <property type="entry name" value="PqqD_sf"/>
</dbReference>
<sequence length="118" mass="13938">MFHKRQSEKRNLLTMVPLLKESVSLERDNVKGSYLIIQRTNALERFSIRFFKQPKVRRIKLDQFGAFVIEQIEQHKNVQDISEAMIAHFGEAAEPALPRLAKFLEILEVQNWITWESQ</sequence>
<evidence type="ECO:0000313" key="1">
    <source>
        <dbReference type="EMBL" id="RID88244.1"/>
    </source>
</evidence>